<evidence type="ECO:0000313" key="2">
    <source>
        <dbReference type="EMBL" id="KKS90378.1"/>
    </source>
</evidence>
<reference evidence="2 3" key="1">
    <citation type="journal article" date="2015" name="Nature">
        <title>rRNA introns, odd ribosomes, and small enigmatic genomes across a large radiation of phyla.</title>
        <authorList>
            <person name="Brown C.T."/>
            <person name="Hug L.A."/>
            <person name="Thomas B.C."/>
            <person name="Sharon I."/>
            <person name="Castelle C.J."/>
            <person name="Singh A."/>
            <person name="Wilkins M.J."/>
            <person name="Williams K.H."/>
            <person name="Banfield J.F."/>
        </authorList>
    </citation>
    <scope>NUCLEOTIDE SEQUENCE [LARGE SCALE GENOMIC DNA]</scope>
</reference>
<proteinExistence type="predicted"/>
<name>A0A0G1FUA9_9BACT</name>
<sequence>MRRSAGQAVIFALLLTAVVITVGLAVVSQSIVDVKTSTQSQETVKAFTAAEAGIEKSLAFALVAPDPTLTQTGSVGTAQYSARVVRLGYQQHHYTLPRNMVSGDAQTLWLVSHDPSTGNLSCSGGLLCATLSTTNSSFDVYFGRSPAAGPLPALALDIYYKTNPATSDYGDVEIARATFDPDSTRRTTKNNFGEALTAGPYVTSYGETYAYKARVDVGPGGLQVPTFNTENGLQMIRARILYSTADQPVSFDFADFAGETQRSLSSGDGLPSQGFKPESTGTIPNSSSIKLTSIYPWPDPFPMTDYAIITINGSLCKGGAPC</sequence>
<comment type="caution">
    <text evidence="2">The sequence shown here is derived from an EMBL/GenBank/DDBJ whole genome shotgun (WGS) entry which is preliminary data.</text>
</comment>
<feature type="region of interest" description="Disordered" evidence="1">
    <location>
        <begin position="262"/>
        <end position="285"/>
    </location>
</feature>
<dbReference type="AlphaFoldDB" id="A0A0G1FUA9"/>
<protein>
    <recommendedName>
        <fullName evidence="4">Type 4 fimbrial biogenesis protein PilX N-terminal domain-containing protein</fullName>
    </recommendedName>
</protein>
<evidence type="ECO:0000256" key="1">
    <source>
        <dbReference type="SAM" id="MobiDB-lite"/>
    </source>
</evidence>
<accession>A0A0G1FUA9</accession>
<dbReference type="Proteomes" id="UP000034669">
    <property type="component" value="Unassembled WGS sequence"/>
</dbReference>
<gene>
    <name evidence="2" type="ORF">UV66_C0004G0020</name>
</gene>
<evidence type="ECO:0000313" key="3">
    <source>
        <dbReference type="Proteomes" id="UP000034669"/>
    </source>
</evidence>
<dbReference type="EMBL" id="LCFI01000004">
    <property type="protein sequence ID" value="KKS90378.1"/>
    <property type="molecule type" value="Genomic_DNA"/>
</dbReference>
<evidence type="ECO:0008006" key="4">
    <source>
        <dbReference type="Google" id="ProtNLM"/>
    </source>
</evidence>
<organism evidence="2 3">
    <name type="scientific">Candidatus Woesebacteria bacterium GW2011_GWA1_43_12</name>
    <dbReference type="NCBI Taxonomy" id="1618557"/>
    <lineage>
        <taxon>Bacteria</taxon>
        <taxon>Candidatus Woeseibacteriota</taxon>
    </lineage>
</organism>